<organism evidence="2 3">
    <name type="scientific">Phyllobacterium trifolii</name>
    <dbReference type="NCBI Taxonomy" id="300193"/>
    <lineage>
        <taxon>Bacteria</taxon>
        <taxon>Pseudomonadati</taxon>
        <taxon>Pseudomonadota</taxon>
        <taxon>Alphaproteobacteria</taxon>
        <taxon>Hyphomicrobiales</taxon>
        <taxon>Phyllobacteriaceae</taxon>
        <taxon>Phyllobacterium</taxon>
    </lineage>
</organism>
<keyword evidence="1" id="KW-0472">Membrane</keyword>
<reference evidence="2 3" key="1">
    <citation type="submission" date="2020-08" db="EMBL/GenBank/DDBJ databases">
        <title>Genomic Encyclopedia of Type Strains, Phase III (KMG-III): the genomes of soil and plant-associated and newly described type strains.</title>
        <authorList>
            <person name="Whitman W."/>
        </authorList>
    </citation>
    <scope>NUCLEOTIDE SEQUENCE [LARGE SCALE GENOMIC DNA]</scope>
    <source>
        <strain evidence="2 3">CECT 7015</strain>
    </source>
</reference>
<evidence type="ECO:0000313" key="2">
    <source>
        <dbReference type="EMBL" id="MBB3148577.1"/>
    </source>
</evidence>
<dbReference type="Proteomes" id="UP000554520">
    <property type="component" value="Unassembled WGS sequence"/>
</dbReference>
<feature type="transmembrane region" description="Helical" evidence="1">
    <location>
        <begin position="37"/>
        <end position="59"/>
    </location>
</feature>
<sequence>MNESRWIQRSALLLNKVFELHVTLSVMVGRRYPRSMLINTYVVLLALFGVVVLFTAWLPMLLKDVPLSLPMICIAFGTLFVWT</sequence>
<keyword evidence="3" id="KW-1185">Reference proteome</keyword>
<comment type="caution">
    <text evidence="2">The sequence shown here is derived from an EMBL/GenBank/DDBJ whole genome shotgun (WGS) entry which is preliminary data.</text>
</comment>
<keyword evidence="1" id="KW-1133">Transmembrane helix</keyword>
<protein>
    <submittedName>
        <fullName evidence="2">Uncharacterized protein</fullName>
    </submittedName>
</protein>
<name>A0A839UDI0_9HYPH</name>
<feature type="non-terminal residue" evidence="2">
    <location>
        <position position="83"/>
    </location>
</feature>
<dbReference type="AlphaFoldDB" id="A0A839UDI0"/>
<evidence type="ECO:0000313" key="3">
    <source>
        <dbReference type="Proteomes" id="UP000554520"/>
    </source>
</evidence>
<evidence type="ECO:0000256" key="1">
    <source>
        <dbReference type="SAM" id="Phobius"/>
    </source>
</evidence>
<gene>
    <name evidence="2" type="ORF">FHS21_005025</name>
</gene>
<accession>A0A839UDI0</accession>
<feature type="transmembrane region" description="Helical" evidence="1">
    <location>
        <begin position="65"/>
        <end position="82"/>
    </location>
</feature>
<proteinExistence type="predicted"/>
<dbReference type="EMBL" id="JACHXN010000021">
    <property type="protein sequence ID" value="MBB3148577.1"/>
    <property type="molecule type" value="Genomic_DNA"/>
</dbReference>
<keyword evidence="1" id="KW-0812">Transmembrane</keyword>